<evidence type="ECO:0000256" key="3">
    <source>
        <dbReference type="ARBA" id="ARBA00012305"/>
    </source>
</evidence>
<evidence type="ECO:0000256" key="4">
    <source>
        <dbReference type="ARBA" id="ARBA00022419"/>
    </source>
</evidence>
<dbReference type="InterPro" id="IPR022805">
    <property type="entry name" value="PEP_COase_bac/pln-type"/>
</dbReference>
<evidence type="ECO:0000256" key="8">
    <source>
        <dbReference type="ARBA" id="ARBA00048995"/>
    </source>
</evidence>
<comment type="subunit">
    <text evidence="9">Homotetramer.</text>
</comment>
<proteinExistence type="inferred from homology"/>
<dbReference type="RefSeq" id="WP_380617370.1">
    <property type="nucleotide sequence ID" value="NZ_JBHSDK010000001.1"/>
</dbReference>
<dbReference type="EMBL" id="JBHSDK010000001">
    <property type="protein sequence ID" value="MFC4333631.1"/>
    <property type="molecule type" value="Genomic_DNA"/>
</dbReference>
<evidence type="ECO:0000256" key="7">
    <source>
        <dbReference type="ARBA" id="ARBA00023300"/>
    </source>
</evidence>
<dbReference type="GO" id="GO:0008964">
    <property type="term" value="F:phosphoenolpyruvate carboxylase activity"/>
    <property type="evidence" value="ECO:0007669"/>
    <property type="project" value="UniProtKB-EC"/>
</dbReference>
<dbReference type="NCBIfam" id="NF000584">
    <property type="entry name" value="PRK00009.1"/>
    <property type="match status" value="1"/>
</dbReference>
<dbReference type="InterPro" id="IPR018129">
    <property type="entry name" value="PEP_COase_Lys_AS"/>
</dbReference>
<protein>
    <recommendedName>
        <fullName evidence="4 9">Phosphoenolpyruvate carboxylase</fullName>
        <shortName evidence="9">PEPC</shortName>
        <shortName evidence="9">PEPCase</shortName>
        <ecNumber evidence="3 9">4.1.1.31</ecNumber>
    </recommendedName>
</protein>
<dbReference type="InterPro" id="IPR015813">
    <property type="entry name" value="Pyrv/PenolPyrv_kinase-like_dom"/>
</dbReference>
<evidence type="ECO:0000313" key="11">
    <source>
        <dbReference type="EMBL" id="MFC4333631.1"/>
    </source>
</evidence>
<feature type="active site" evidence="9 10">
    <location>
        <position position="138"/>
    </location>
</feature>
<dbReference type="Gene3D" id="1.20.1440.90">
    <property type="entry name" value="Phosphoenolpyruvate/pyruvate domain"/>
    <property type="match status" value="1"/>
</dbReference>
<evidence type="ECO:0000256" key="1">
    <source>
        <dbReference type="ARBA" id="ARBA00003670"/>
    </source>
</evidence>
<reference evidence="12" key="1">
    <citation type="journal article" date="2019" name="Int. J. Syst. Evol. Microbiol.">
        <title>The Global Catalogue of Microorganisms (GCM) 10K type strain sequencing project: providing services to taxonomists for standard genome sequencing and annotation.</title>
        <authorList>
            <consortium name="The Broad Institute Genomics Platform"/>
            <consortium name="The Broad Institute Genome Sequencing Center for Infectious Disease"/>
            <person name="Wu L."/>
            <person name="Ma J."/>
        </authorList>
    </citation>
    <scope>NUCLEOTIDE SEQUENCE [LARGE SCALE GENOMIC DNA]</scope>
    <source>
        <strain evidence="12">IBRC-M 10908</strain>
    </source>
</reference>
<comment type="function">
    <text evidence="1 9">Forms oxaloacetate, a four-carbon dicarboxylic acid source for the tricarboxylic acid cycle.</text>
</comment>
<dbReference type="PRINTS" id="PR00150">
    <property type="entry name" value="PEPCARBXLASE"/>
</dbReference>
<accession>A0ABV8TSB9</accession>
<dbReference type="PROSITE" id="PS00781">
    <property type="entry name" value="PEPCASE_1"/>
    <property type="match status" value="1"/>
</dbReference>
<evidence type="ECO:0000256" key="2">
    <source>
        <dbReference type="ARBA" id="ARBA00008346"/>
    </source>
</evidence>
<keyword evidence="7 9" id="KW-0120">Carbon dioxide fixation</keyword>
<sequence length="916" mass="100909">MEFYENQSAEDDKQMRADIRRLGNLLGQTLVRQEGPQLLELVEEVRTLVRADPDAVQGRLSRLDATEEVDLARAFSMYFQLANITEQVHRARDMRRRRADTGGWLAQARADIESAGLSSKAISSGADRLEVRPVFTAHPTEASRRSILTKLRNVADLLEEETAEKAVIGSADVDAVNDRLAEIIDMLWQTDELRVEKPEPTDEARNAVYYLTDLYREAASRVLTDLSATLTALGAHPRSNGSPMKFGTWIGGDRDGNPFVTPEVTEQVLLIQHEHGIAAAEGAVSELVREVSVSETVRPASRDLVASAEKDLETVAIPQRFRRVHSEEPYRLKLRAIEAKLQNTRERLAGDLAHRPGWDYSHAGELVADLKLIRDSLARQRGQLAAKGAVDRTIRTVEAFGLELAKMDIREHSAAHHDVLAELYDTTGELERPYAELDDAERGARLAEELSGHRPLAPRNVELTARNKKTFGVFSTIAETQAKYGPQIIESYIVSMTHTAADILAPVILAREAGLVDIDRGKAAIGFVPLLEGVEELSGADTLLDELLSLPAYRAIVDARGGVQEVMLGYSDSNKESGIAASQWSIQVAQRRLRDVAHKHGIHLRLFHGRGGTVGRGGGPSHEAILAQPSGTLDGEIKITEQGEVLSDKYTLPTLARENLELSVAASLKATLLHTEPRHEADVLERYFGHMDSVSGAAKETYRKLTGTPGLSDYFWAVSPTELLGALNIGSRPSKRPNQEAGLDGLRAIPWVFGWTQSRQIVPGWFGVGSGLEAARKAGLGDELREMHRNWHFFSNFISNVEMTLAKTDLTIASDYVDELVPENLHGIFDQIKREHAKTVHEVLEITGEERILASQPGLARTLEVRDLYLAPLHYLQISLLSRYRAEGGDDGADPQLKRALLITVNGIAAGLKNTG</sequence>
<dbReference type="SUPFAM" id="SSF51621">
    <property type="entry name" value="Phosphoenolpyruvate/pyruvate domain"/>
    <property type="match status" value="1"/>
</dbReference>
<organism evidence="11 12">
    <name type="scientific">Salininema proteolyticum</name>
    <dbReference type="NCBI Taxonomy" id="1607685"/>
    <lineage>
        <taxon>Bacteria</taxon>
        <taxon>Bacillati</taxon>
        <taxon>Actinomycetota</taxon>
        <taxon>Actinomycetes</taxon>
        <taxon>Glycomycetales</taxon>
        <taxon>Glycomycetaceae</taxon>
        <taxon>Salininema</taxon>
    </lineage>
</organism>
<comment type="similarity">
    <text evidence="2 9">Belongs to the PEPCase type 1 family.</text>
</comment>
<evidence type="ECO:0000256" key="5">
    <source>
        <dbReference type="ARBA" id="ARBA00022842"/>
    </source>
</evidence>
<dbReference type="InterPro" id="IPR021135">
    <property type="entry name" value="PEP_COase"/>
</dbReference>
<dbReference type="PANTHER" id="PTHR30523:SF6">
    <property type="entry name" value="PHOSPHOENOLPYRUVATE CARBOXYLASE"/>
    <property type="match status" value="1"/>
</dbReference>
<keyword evidence="6 9" id="KW-0456">Lyase</keyword>
<evidence type="ECO:0000256" key="6">
    <source>
        <dbReference type="ARBA" id="ARBA00023239"/>
    </source>
</evidence>
<evidence type="ECO:0000256" key="9">
    <source>
        <dbReference type="HAMAP-Rule" id="MF_00595"/>
    </source>
</evidence>
<comment type="caution">
    <text evidence="11">The sequence shown here is derived from an EMBL/GenBank/DDBJ whole genome shotgun (WGS) entry which is preliminary data.</text>
</comment>
<feature type="active site" evidence="9">
    <location>
        <position position="575"/>
    </location>
</feature>
<evidence type="ECO:0000256" key="10">
    <source>
        <dbReference type="PROSITE-ProRule" id="PRU10111"/>
    </source>
</evidence>
<dbReference type="Proteomes" id="UP001595823">
    <property type="component" value="Unassembled WGS sequence"/>
</dbReference>
<name>A0ABV8TSB9_9ACTN</name>
<dbReference type="HAMAP" id="MF_00595">
    <property type="entry name" value="PEPcase_type1"/>
    <property type="match status" value="1"/>
</dbReference>
<comment type="cofactor">
    <cofactor evidence="9">
        <name>Mg(2+)</name>
        <dbReference type="ChEBI" id="CHEBI:18420"/>
    </cofactor>
</comment>
<dbReference type="Pfam" id="PF00311">
    <property type="entry name" value="PEPcase"/>
    <property type="match status" value="1"/>
</dbReference>
<keyword evidence="12" id="KW-1185">Reference proteome</keyword>
<comment type="catalytic activity">
    <reaction evidence="8 9">
        <text>oxaloacetate + phosphate = phosphoenolpyruvate + hydrogencarbonate</text>
        <dbReference type="Rhea" id="RHEA:28370"/>
        <dbReference type="ChEBI" id="CHEBI:16452"/>
        <dbReference type="ChEBI" id="CHEBI:17544"/>
        <dbReference type="ChEBI" id="CHEBI:43474"/>
        <dbReference type="ChEBI" id="CHEBI:58702"/>
        <dbReference type="EC" id="4.1.1.31"/>
    </reaction>
</comment>
<gene>
    <name evidence="9 11" type="primary">ppc</name>
    <name evidence="11" type="ORF">ACFPET_00255</name>
</gene>
<dbReference type="PANTHER" id="PTHR30523">
    <property type="entry name" value="PHOSPHOENOLPYRUVATE CARBOXYLASE"/>
    <property type="match status" value="1"/>
</dbReference>
<dbReference type="EC" id="4.1.1.31" evidence="3 9"/>
<evidence type="ECO:0000313" key="12">
    <source>
        <dbReference type="Proteomes" id="UP001595823"/>
    </source>
</evidence>
<keyword evidence="5 9" id="KW-0460">Magnesium</keyword>